<evidence type="ECO:0000256" key="13">
    <source>
        <dbReference type="SAM" id="Phobius"/>
    </source>
</evidence>
<dbReference type="InterPro" id="IPR011577">
    <property type="entry name" value="Cyt_b561_bac/Ni-Hgenase"/>
</dbReference>
<keyword evidence="8" id="KW-0249">Electron transport</keyword>
<evidence type="ECO:0000256" key="6">
    <source>
        <dbReference type="ARBA" id="ARBA00022692"/>
    </source>
</evidence>
<dbReference type="KEGG" id="otk:C6570_03210"/>
<proteinExistence type="inferred from homology"/>
<keyword evidence="16" id="KW-1185">Reference proteome</keyword>
<dbReference type="GO" id="GO:0046872">
    <property type="term" value="F:metal ion binding"/>
    <property type="evidence" value="ECO:0007669"/>
    <property type="project" value="UniProtKB-KW"/>
</dbReference>
<reference evidence="15 16" key="1">
    <citation type="submission" date="2018-03" db="EMBL/GenBank/DDBJ databases">
        <title>Genome sequencing of Ottowia sp.</title>
        <authorList>
            <person name="Kim S.-J."/>
            <person name="Heo J."/>
            <person name="Kwon S.-W."/>
        </authorList>
    </citation>
    <scope>NUCLEOTIDE SEQUENCE [LARGE SCALE GENOMIC DNA]</scope>
    <source>
        <strain evidence="15 16">KADR8-3</strain>
    </source>
</reference>
<dbReference type="Proteomes" id="UP000239709">
    <property type="component" value="Chromosome"/>
</dbReference>
<dbReference type="GO" id="GO:0009055">
    <property type="term" value="F:electron transfer activity"/>
    <property type="evidence" value="ECO:0007669"/>
    <property type="project" value="InterPro"/>
</dbReference>
<feature type="transmembrane region" description="Helical" evidence="13">
    <location>
        <begin position="34"/>
        <end position="53"/>
    </location>
</feature>
<feature type="domain" description="Cytochrome b561 bacterial/Ni-hydrogenase" evidence="14">
    <location>
        <begin position="26"/>
        <end position="194"/>
    </location>
</feature>
<dbReference type="InterPro" id="IPR016174">
    <property type="entry name" value="Di-haem_cyt_TM"/>
</dbReference>
<dbReference type="InterPro" id="IPR052168">
    <property type="entry name" value="Cytochrome_b561_oxidase"/>
</dbReference>
<dbReference type="OrthoDB" id="8536275at2"/>
<evidence type="ECO:0000313" key="16">
    <source>
        <dbReference type="Proteomes" id="UP000239709"/>
    </source>
</evidence>
<dbReference type="AlphaFoldDB" id="A0A2S0MC74"/>
<evidence type="ECO:0000256" key="11">
    <source>
        <dbReference type="ARBA" id="ARBA00023136"/>
    </source>
</evidence>
<evidence type="ECO:0000256" key="12">
    <source>
        <dbReference type="ARBA" id="ARBA00037975"/>
    </source>
</evidence>
<feature type="transmembrane region" description="Helical" evidence="13">
    <location>
        <begin position="165"/>
        <end position="186"/>
    </location>
</feature>
<evidence type="ECO:0000256" key="1">
    <source>
        <dbReference type="ARBA" id="ARBA00001970"/>
    </source>
</evidence>
<comment type="similarity">
    <text evidence="12">Belongs to the cytochrome b561 family.</text>
</comment>
<keyword evidence="3" id="KW-0813">Transport</keyword>
<dbReference type="GO" id="GO:0020037">
    <property type="term" value="F:heme binding"/>
    <property type="evidence" value="ECO:0007669"/>
    <property type="project" value="TreeGrafter"/>
</dbReference>
<dbReference type="EMBL" id="CP027666">
    <property type="protein sequence ID" value="AVO33371.1"/>
    <property type="molecule type" value="Genomic_DNA"/>
</dbReference>
<dbReference type="PANTHER" id="PTHR30529:SF7">
    <property type="entry name" value="CYTOCHROME B561 BACTERIAL_NI-HYDROGENASE DOMAIN-CONTAINING PROTEIN"/>
    <property type="match status" value="1"/>
</dbReference>
<feature type="transmembrane region" description="Helical" evidence="13">
    <location>
        <begin position="73"/>
        <end position="92"/>
    </location>
</feature>
<evidence type="ECO:0000256" key="2">
    <source>
        <dbReference type="ARBA" id="ARBA00004651"/>
    </source>
</evidence>
<keyword evidence="6 13" id="KW-0812">Transmembrane</keyword>
<evidence type="ECO:0000256" key="3">
    <source>
        <dbReference type="ARBA" id="ARBA00022448"/>
    </source>
</evidence>
<dbReference type="Gene3D" id="1.20.950.20">
    <property type="entry name" value="Transmembrane di-heme cytochromes, Chain C"/>
    <property type="match status" value="1"/>
</dbReference>
<keyword evidence="4" id="KW-1003">Cell membrane</keyword>
<evidence type="ECO:0000256" key="9">
    <source>
        <dbReference type="ARBA" id="ARBA00022989"/>
    </source>
</evidence>
<dbReference type="Pfam" id="PF01292">
    <property type="entry name" value="Ni_hydr_CYTB"/>
    <property type="match status" value="1"/>
</dbReference>
<keyword evidence="5" id="KW-0349">Heme</keyword>
<organism evidence="15 16">
    <name type="scientific">Ottowia oryzae</name>
    <dbReference type="NCBI Taxonomy" id="2109914"/>
    <lineage>
        <taxon>Bacteria</taxon>
        <taxon>Pseudomonadati</taxon>
        <taxon>Pseudomonadota</taxon>
        <taxon>Betaproteobacteria</taxon>
        <taxon>Burkholderiales</taxon>
        <taxon>Comamonadaceae</taxon>
        <taxon>Ottowia</taxon>
    </lineage>
</organism>
<dbReference type="PANTHER" id="PTHR30529">
    <property type="entry name" value="CYTOCHROME B561"/>
    <property type="match status" value="1"/>
</dbReference>
<dbReference type="RefSeq" id="WP_106701934.1">
    <property type="nucleotide sequence ID" value="NZ_CP027666.1"/>
</dbReference>
<dbReference type="SUPFAM" id="SSF81342">
    <property type="entry name" value="Transmembrane di-heme cytochromes"/>
    <property type="match status" value="1"/>
</dbReference>
<name>A0A2S0MC74_9BURK</name>
<keyword evidence="11 13" id="KW-0472">Membrane</keyword>
<comment type="cofactor">
    <cofactor evidence="1">
        <name>heme b</name>
        <dbReference type="ChEBI" id="CHEBI:60344"/>
    </cofactor>
</comment>
<evidence type="ECO:0000259" key="14">
    <source>
        <dbReference type="Pfam" id="PF01292"/>
    </source>
</evidence>
<evidence type="ECO:0000256" key="5">
    <source>
        <dbReference type="ARBA" id="ARBA00022617"/>
    </source>
</evidence>
<evidence type="ECO:0000256" key="10">
    <source>
        <dbReference type="ARBA" id="ARBA00023004"/>
    </source>
</evidence>
<keyword evidence="7" id="KW-0479">Metal-binding</keyword>
<comment type="subcellular location">
    <subcellularLocation>
        <location evidence="2">Cell membrane</location>
        <topology evidence="2">Multi-pass membrane protein</topology>
    </subcellularLocation>
</comment>
<keyword evidence="10" id="KW-0408">Iron</keyword>
<keyword evidence="9 13" id="KW-1133">Transmembrane helix</keyword>
<accession>A0A2S0MC74</accession>
<evidence type="ECO:0000256" key="4">
    <source>
        <dbReference type="ARBA" id="ARBA00022475"/>
    </source>
</evidence>
<evidence type="ECO:0000313" key="15">
    <source>
        <dbReference type="EMBL" id="AVO33371.1"/>
    </source>
</evidence>
<sequence length="195" mass="22125">MRTLLRCMTQVHGDAEMKVPAPVSHRYDRFSVGLHWLMAVMLLAQLVLGIWMTGLPKDAGGVRAAWFNLHKSIGMLLGMLVLVRLAWAVLRPRVIEFPLPRTQHALAIANHRLLYLLMLMAPVSGFLGSMYSGYPIRFFGMKLPQLAERWDSAKAFFSIMHEVSVYAMLVLIAAHVLAFAYHQVVLKDGLIRRMR</sequence>
<feature type="transmembrane region" description="Helical" evidence="13">
    <location>
        <begin position="113"/>
        <end position="134"/>
    </location>
</feature>
<protein>
    <submittedName>
        <fullName evidence="15">Cytochrome B</fullName>
    </submittedName>
</protein>
<evidence type="ECO:0000256" key="8">
    <source>
        <dbReference type="ARBA" id="ARBA00022982"/>
    </source>
</evidence>
<dbReference type="GO" id="GO:0005886">
    <property type="term" value="C:plasma membrane"/>
    <property type="evidence" value="ECO:0007669"/>
    <property type="project" value="UniProtKB-SubCell"/>
</dbReference>
<dbReference type="GO" id="GO:0022904">
    <property type="term" value="P:respiratory electron transport chain"/>
    <property type="evidence" value="ECO:0007669"/>
    <property type="project" value="InterPro"/>
</dbReference>
<gene>
    <name evidence="15" type="ORF">C6570_03210</name>
</gene>
<evidence type="ECO:0000256" key="7">
    <source>
        <dbReference type="ARBA" id="ARBA00022723"/>
    </source>
</evidence>